<sequence length="390" mass="44026">MPDTLLSLRRRPLKMARHLKSSVANAQKRVFNPDPLVQAEKTPYEVIFSHDIVKLRYYPPLVESQISVGGKMMPVAKKTHKTPLVLVSPLAVNMYIYDLFTDRSLVKYLRAQGFELYLVDWGRPGWQHNHYSIASYFKDWMPELLAKVREHSGQQKLSLHGWSLGGLFSLCYTALGDPDIENLILVGAPCDYHNNGALGKQYRLLSKQLRWLEKKTGWRVHQTKRRWWRSPGWANALAFKLTNPVASVQGYLDLVRNLHSEEYVINHATNGAFLDNMVAYPGAVIQDVVQFLLTDNVVAHGKLPMIAPEPAVDDAMGHLNQVNANLLLVCGTNDPIVTRECSVAMLKHVNSSDHKVLDVPGGHMGILSGSNAPRDIWPEIVAWLQERSSR</sequence>
<dbReference type="GO" id="GO:0016787">
    <property type="term" value="F:hydrolase activity"/>
    <property type="evidence" value="ECO:0007669"/>
    <property type="project" value="UniProtKB-KW"/>
</dbReference>
<accession>A0A1Y0I792</accession>
<name>A0A1Y0I792_9GAMM</name>
<dbReference type="KEGG" id="ome:OLMES_1571"/>
<evidence type="ECO:0000259" key="1">
    <source>
        <dbReference type="Pfam" id="PF00561"/>
    </source>
</evidence>
<keyword evidence="2" id="KW-0378">Hydrolase</keyword>
<dbReference type="EMBL" id="CP021425">
    <property type="protein sequence ID" value="ARU55646.1"/>
    <property type="molecule type" value="Genomic_DNA"/>
</dbReference>
<dbReference type="Proteomes" id="UP000196027">
    <property type="component" value="Chromosome"/>
</dbReference>
<reference evidence="2 3" key="1">
    <citation type="submission" date="2017-05" db="EMBL/GenBank/DDBJ databases">
        <title>Genomic insights into alkan degradation activity of Oleiphilus messinensis.</title>
        <authorList>
            <person name="Kozyavkin S.A."/>
            <person name="Slesarev A.I."/>
            <person name="Golyshin P.N."/>
            <person name="Korzhenkov A."/>
            <person name="Golyshina O.N."/>
            <person name="Toshchakov S.V."/>
        </authorList>
    </citation>
    <scope>NUCLEOTIDE SEQUENCE [LARGE SCALE GENOMIC DNA]</scope>
    <source>
        <strain evidence="2 3">ME102</strain>
    </source>
</reference>
<dbReference type="RefSeq" id="WP_232465289.1">
    <property type="nucleotide sequence ID" value="NZ_CP021425.1"/>
</dbReference>
<evidence type="ECO:0000313" key="2">
    <source>
        <dbReference type="EMBL" id="ARU55646.1"/>
    </source>
</evidence>
<dbReference type="PANTHER" id="PTHR36837:SF2">
    <property type="entry name" value="POLY(3-HYDROXYALKANOATE) POLYMERASE SUBUNIT PHAC"/>
    <property type="match status" value="1"/>
</dbReference>
<dbReference type="InterPro" id="IPR029058">
    <property type="entry name" value="AB_hydrolase_fold"/>
</dbReference>
<evidence type="ECO:0000313" key="3">
    <source>
        <dbReference type="Proteomes" id="UP000196027"/>
    </source>
</evidence>
<dbReference type="PANTHER" id="PTHR36837">
    <property type="entry name" value="POLY(3-HYDROXYALKANOATE) POLYMERASE SUBUNIT PHAC"/>
    <property type="match status" value="1"/>
</dbReference>
<dbReference type="Pfam" id="PF00561">
    <property type="entry name" value="Abhydrolase_1"/>
    <property type="match status" value="1"/>
</dbReference>
<dbReference type="InterPro" id="IPR051321">
    <property type="entry name" value="PHA/PHB_synthase"/>
</dbReference>
<feature type="domain" description="AB hydrolase-1" evidence="1">
    <location>
        <begin position="102"/>
        <end position="368"/>
    </location>
</feature>
<dbReference type="AlphaFoldDB" id="A0A1Y0I792"/>
<proteinExistence type="predicted"/>
<dbReference type="InterPro" id="IPR000073">
    <property type="entry name" value="AB_hydrolase_1"/>
</dbReference>
<protein>
    <submittedName>
        <fullName evidence="2">Hydrolase, alpha/beta fold family protein</fullName>
    </submittedName>
</protein>
<organism evidence="2 3">
    <name type="scientific">Oleiphilus messinensis</name>
    <dbReference type="NCBI Taxonomy" id="141451"/>
    <lineage>
        <taxon>Bacteria</taxon>
        <taxon>Pseudomonadati</taxon>
        <taxon>Pseudomonadota</taxon>
        <taxon>Gammaproteobacteria</taxon>
        <taxon>Oceanospirillales</taxon>
        <taxon>Oleiphilaceae</taxon>
        <taxon>Oleiphilus</taxon>
    </lineage>
</organism>
<dbReference type="SUPFAM" id="SSF53474">
    <property type="entry name" value="alpha/beta-Hydrolases"/>
    <property type="match status" value="1"/>
</dbReference>
<keyword evidence="3" id="KW-1185">Reference proteome</keyword>
<dbReference type="Gene3D" id="3.40.50.1820">
    <property type="entry name" value="alpha/beta hydrolase"/>
    <property type="match status" value="1"/>
</dbReference>
<gene>
    <name evidence="2" type="ORF">OLMES_1571</name>
</gene>